<dbReference type="PANTHER" id="PTHR30287">
    <property type="entry name" value="MEMBRANE COMPONENT OF PREDICTED ABC SUPERFAMILY METABOLITE UPTAKE TRANSPORTER"/>
    <property type="match status" value="1"/>
</dbReference>
<protein>
    <submittedName>
        <fullName evidence="9">Drug:proton antiporter</fullName>
    </submittedName>
</protein>
<evidence type="ECO:0000256" key="3">
    <source>
        <dbReference type="ARBA" id="ARBA00022692"/>
    </source>
</evidence>
<dbReference type="Pfam" id="PF12704">
    <property type="entry name" value="MacB_PCD"/>
    <property type="match status" value="1"/>
</dbReference>
<keyword evidence="4 6" id="KW-1133">Transmembrane helix</keyword>
<keyword evidence="5 6" id="KW-0472">Membrane</keyword>
<evidence type="ECO:0000313" key="9">
    <source>
        <dbReference type="EMBL" id="GGO32677.1"/>
    </source>
</evidence>
<dbReference type="Pfam" id="PF02687">
    <property type="entry name" value="FtsX"/>
    <property type="match status" value="2"/>
</dbReference>
<name>A0A917YJI8_9RHOB</name>
<evidence type="ECO:0000256" key="2">
    <source>
        <dbReference type="ARBA" id="ARBA00022475"/>
    </source>
</evidence>
<comment type="caution">
    <text evidence="9">The sequence shown here is derived from an EMBL/GenBank/DDBJ whole genome shotgun (WGS) entry which is preliminary data.</text>
</comment>
<feature type="transmembrane region" description="Helical" evidence="6">
    <location>
        <begin position="765"/>
        <end position="790"/>
    </location>
</feature>
<dbReference type="Proteomes" id="UP000598196">
    <property type="component" value="Unassembled WGS sequence"/>
</dbReference>
<sequence length="837" mass="87850">MSWTLAWRLARRDLRSGLRGFGIFLTCIALGVAAIAAVGQVRAAIGAGLASQGAVILGGDAQMEFTYRRADPDERAFMAEVAERVSEVIEFRSMVGAGEARALTQVTAVDDLYPLFGAVELDPPIPLDEALGVDKNGLPGAVIDPVLLERLGVAPGDTVRLGERDFRVTAALLRQPDSAAAGFGLGPPMLVRSADLEGSGLLMAGSLYDSEYRLDLPPGTDLAALQVQAEATFTDKGLRWRDTRNAAPGTERFVERIGSFLVLVGLAGLAVGGVGVSSAVRAWLEGKVPVIATLKTLGAESGLVFRIYLIQVGLLAGVGVLAGLALGAVGVLLTAPLISAAMPFPTAFGLYARPMAEAAFYGLLTALIFAMWPLAQTERVRAAALYRGAGRSVLPRAGRVLRVGVLALLLIGGAVLMSGAWQLALGTLAGVTATLGLLVAVAIGLRHLARRVARRLRGRMRLRAALGAIGAERGETVSVILSLGLGLSVLATVGQIDTNLRSAIDRDLPDRAPAYFLVDIQPDQIEPFRTLTDGDAEISRVDTAPMLRGVITQINGRPAKEVAGDHWVVRGDRGITYADALPKGTTITEGTWWPEGYSGEPQVSFSATEAEELGLKLGDSLTINVLGRDITARITSFRAVDFATGGMGFVLTLNAAALSGAPHTHIATVYTPPESEARFLRTLSNNWPNITAIRVRDVIDRVTEALDAIATATVWSAGAVLLTGFVVLIGAAAAGEPARVYESAVLKVLGATRRQILGGFLMRQALMGAAAGLVAILVGAISGWVVMVWVMEASYSFEPLSALSVVLVGIAASLVASVVFILRPLAARPARVLRPQD</sequence>
<dbReference type="InterPro" id="IPR025857">
    <property type="entry name" value="MacB_PCD"/>
</dbReference>
<dbReference type="RefSeq" id="WP_146286780.1">
    <property type="nucleotide sequence ID" value="NZ_BMLP01000003.1"/>
</dbReference>
<gene>
    <name evidence="9" type="ORF">GCM10010991_20610</name>
</gene>
<feature type="transmembrane region" description="Helical" evidence="6">
    <location>
        <begin position="358"/>
        <end position="375"/>
    </location>
</feature>
<comment type="subcellular location">
    <subcellularLocation>
        <location evidence="1">Cell membrane</location>
        <topology evidence="1">Multi-pass membrane protein</topology>
    </subcellularLocation>
</comment>
<feature type="transmembrane region" description="Helical" evidence="6">
    <location>
        <begin position="400"/>
        <end position="421"/>
    </location>
</feature>
<dbReference type="InterPro" id="IPR038766">
    <property type="entry name" value="Membrane_comp_ABC_pdt"/>
</dbReference>
<feature type="transmembrane region" description="Helical" evidence="6">
    <location>
        <begin position="427"/>
        <end position="449"/>
    </location>
</feature>
<evidence type="ECO:0000256" key="6">
    <source>
        <dbReference type="SAM" id="Phobius"/>
    </source>
</evidence>
<evidence type="ECO:0000259" key="7">
    <source>
        <dbReference type="Pfam" id="PF02687"/>
    </source>
</evidence>
<feature type="domain" description="ABC3 transporter permease C-terminal" evidence="7">
    <location>
        <begin position="719"/>
        <end position="824"/>
    </location>
</feature>
<evidence type="ECO:0000313" key="10">
    <source>
        <dbReference type="Proteomes" id="UP000598196"/>
    </source>
</evidence>
<keyword evidence="3 6" id="KW-0812">Transmembrane</keyword>
<reference evidence="9 10" key="1">
    <citation type="journal article" date="2014" name="Int. J. Syst. Evol. Microbiol.">
        <title>Complete genome sequence of Corynebacterium casei LMG S-19264T (=DSM 44701T), isolated from a smear-ripened cheese.</title>
        <authorList>
            <consortium name="US DOE Joint Genome Institute (JGI-PGF)"/>
            <person name="Walter F."/>
            <person name="Albersmeier A."/>
            <person name="Kalinowski J."/>
            <person name="Ruckert C."/>
        </authorList>
    </citation>
    <scope>NUCLEOTIDE SEQUENCE [LARGE SCALE GENOMIC DNA]</scope>
    <source>
        <strain evidence="9 10">CGMCC 1.7029</strain>
    </source>
</reference>
<evidence type="ECO:0000256" key="4">
    <source>
        <dbReference type="ARBA" id="ARBA00022989"/>
    </source>
</evidence>
<accession>A0A917YJI8</accession>
<dbReference type="EMBL" id="BMLP01000003">
    <property type="protein sequence ID" value="GGO32677.1"/>
    <property type="molecule type" value="Genomic_DNA"/>
</dbReference>
<dbReference type="GO" id="GO:0005886">
    <property type="term" value="C:plasma membrane"/>
    <property type="evidence" value="ECO:0007669"/>
    <property type="project" value="UniProtKB-SubCell"/>
</dbReference>
<keyword evidence="10" id="KW-1185">Reference proteome</keyword>
<feature type="transmembrane region" description="Helical" evidence="6">
    <location>
        <begin position="305"/>
        <end position="338"/>
    </location>
</feature>
<dbReference type="PANTHER" id="PTHR30287:SF1">
    <property type="entry name" value="INNER MEMBRANE PROTEIN"/>
    <property type="match status" value="1"/>
</dbReference>
<feature type="transmembrane region" description="Helical" evidence="6">
    <location>
        <begin position="260"/>
        <end position="284"/>
    </location>
</feature>
<feature type="transmembrane region" description="Helical" evidence="6">
    <location>
        <begin position="802"/>
        <end position="822"/>
    </location>
</feature>
<evidence type="ECO:0000256" key="5">
    <source>
        <dbReference type="ARBA" id="ARBA00023136"/>
    </source>
</evidence>
<organism evidence="9 10">
    <name type="scientific">Gemmobacter aquaticus</name>
    <dbReference type="NCBI Taxonomy" id="490185"/>
    <lineage>
        <taxon>Bacteria</taxon>
        <taxon>Pseudomonadati</taxon>
        <taxon>Pseudomonadota</taxon>
        <taxon>Alphaproteobacteria</taxon>
        <taxon>Rhodobacterales</taxon>
        <taxon>Paracoccaceae</taxon>
        <taxon>Gemmobacter</taxon>
    </lineage>
</organism>
<dbReference type="AlphaFoldDB" id="A0A917YJI8"/>
<feature type="domain" description="MacB-like periplasmic core" evidence="8">
    <location>
        <begin position="24"/>
        <end position="193"/>
    </location>
</feature>
<feature type="domain" description="ABC3 transporter permease C-terminal" evidence="7">
    <location>
        <begin position="264"/>
        <end position="374"/>
    </location>
</feature>
<dbReference type="OrthoDB" id="9775544at2"/>
<dbReference type="InterPro" id="IPR003838">
    <property type="entry name" value="ABC3_permease_C"/>
</dbReference>
<evidence type="ECO:0000259" key="8">
    <source>
        <dbReference type="Pfam" id="PF12704"/>
    </source>
</evidence>
<evidence type="ECO:0000256" key="1">
    <source>
        <dbReference type="ARBA" id="ARBA00004651"/>
    </source>
</evidence>
<proteinExistence type="predicted"/>
<keyword evidence="2" id="KW-1003">Cell membrane</keyword>